<dbReference type="FunFam" id="3.90.550.10:FF:000135">
    <property type="entry name" value="Cellulose synthase-like protein G3"/>
    <property type="match status" value="1"/>
</dbReference>
<evidence type="ECO:0008006" key="14">
    <source>
        <dbReference type="Google" id="ProtNLM"/>
    </source>
</evidence>
<dbReference type="GO" id="GO:0012505">
    <property type="term" value="C:endomembrane system"/>
    <property type="evidence" value="ECO:0007669"/>
    <property type="project" value="UniProtKB-SubCell"/>
</dbReference>
<dbReference type="PANTHER" id="PTHR13301">
    <property type="entry name" value="X-BOX TRANSCRIPTION FACTOR-RELATED"/>
    <property type="match status" value="1"/>
</dbReference>
<dbReference type="GO" id="GO:0016759">
    <property type="term" value="F:cellulose synthase activity"/>
    <property type="evidence" value="ECO:0000318"/>
    <property type="project" value="GO_Central"/>
</dbReference>
<evidence type="ECO:0000256" key="8">
    <source>
        <dbReference type="PIRSR" id="PIRSR605150-1"/>
    </source>
</evidence>
<evidence type="ECO:0000313" key="13">
    <source>
        <dbReference type="Proteomes" id="UP000029981"/>
    </source>
</evidence>
<feature type="transmembrane region" description="Helical" evidence="11">
    <location>
        <begin position="567"/>
        <end position="587"/>
    </location>
</feature>
<feature type="binding site" evidence="9">
    <location>
        <position position="151"/>
    </location>
    <ligand>
        <name>UDP-alpha-D-glucose</name>
        <dbReference type="ChEBI" id="CHEBI:58885"/>
    </ligand>
</feature>
<dbReference type="InterPro" id="IPR005150">
    <property type="entry name" value="Cellulose_synth"/>
</dbReference>
<reference evidence="12 13" key="4">
    <citation type="journal article" date="2011" name="BMC Genomics">
        <title>RNA-Seq improves annotation of protein-coding genes in the cucumber genome.</title>
        <authorList>
            <person name="Li Z."/>
            <person name="Zhang Z."/>
            <person name="Yan P."/>
            <person name="Huang S."/>
            <person name="Fei Z."/>
            <person name="Lin K."/>
        </authorList>
    </citation>
    <scope>NUCLEOTIDE SEQUENCE [LARGE SCALE GENOMIC DNA]</scope>
    <source>
        <strain evidence="13">cv. 9930</strain>
    </source>
</reference>
<evidence type="ECO:0000256" key="1">
    <source>
        <dbReference type="ARBA" id="ARBA00004127"/>
    </source>
</evidence>
<name>A0A0A0KZW9_CUCSA</name>
<keyword evidence="2" id="KW-0328">Glycosyltransferase</keyword>
<evidence type="ECO:0000256" key="4">
    <source>
        <dbReference type="ARBA" id="ARBA00022692"/>
    </source>
</evidence>
<dbReference type="GO" id="GO:0030244">
    <property type="term" value="P:cellulose biosynthetic process"/>
    <property type="evidence" value="ECO:0000318"/>
    <property type="project" value="GO_Central"/>
</dbReference>
<feature type="binding site" evidence="9">
    <location>
        <position position="122"/>
    </location>
    <ligand>
        <name>UDP-alpha-D-glucose</name>
        <dbReference type="ChEBI" id="CHEBI:58885"/>
    </ligand>
</feature>
<dbReference type="STRING" id="3659.A0A0A0KZW9"/>
<evidence type="ECO:0000256" key="2">
    <source>
        <dbReference type="ARBA" id="ARBA00022676"/>
    </source>
</evidence>
<dbReference type="OMA" id="HPFDINM"/>
<reference evidence="12 13" key="1">
    <citation type="journal article" date="2009" name="Nat. Genet.">
        <title>The genome of the cucumber, Cucumis sativus L.</title>
        <authorList>
            <person name="Huang S."/>
            <person name="Li R."/>
            <person name="Zhang Z."/>
            <person name="Li L."/>
            <person name="Gu X."/>
            <person name="Fan W."/>
            <person name="Lucas W.J."/>
            <person name="Wang X."/>
            <person name="Xie B."/>
            <person name="Ni P."/>
            <person name="Ren Y."/>
            <person name="Zhu H."/>
            <person name="Li J."/>
            <person name="Lin K."/>
            <person name="Jin W."/>
            <person name="Fei Z."/>
            <person name="Li G."/>
            <person name="Staub J."/>
            <person name="Kilian A."/>
            <person name="van der Vossen E.A."/>
            <person name="Wu Y."/>
            <person name="Guo J."/>
            <person name="He J."/>
            <person name="Jia Z."/>
            <person name="Ren Y."/>
            <person name="Tian G."/>
            <person name="Lu Y."/>
            <person name="Ruan J."/>
            <person name="Qian W."/>
            <person name="Wang M."/>
            <person name="Huang Q."/>
            <person name="Li B."/>
            <person name="Xuan Z."/>
            <person name="Cao J."/>
            <person name="Asan"/>
            <person name="Wu Z."/>
            <person name="Zhang J."/>
            <person name="Cai Q."/>
            <person name="Bai Y."/>
            <person name="Zhao B."/>
            <person name="Han Y."/>
            <person name="Li Y."/>
            <person name="Li X."/>
            <person name="Wang S."/>
            <person name="Shi Q."/>
            <person name="Liu S."/>
            <person name="Cho W.K."/>
            <person name="Kim J.Y."/>
            <person name="Xu Y."/>
            <person name="Heller-Uszynska K."/>
            <person name="Miao H."/>
            <person name="Cheng Z."/>
            <person name="Zhang S."/>
            <person name="Wu J."/>
            <person name="Yang Y."/>
            <person name="Kang H."/>
            <person name="Li M."/>
            <person name="Liang H."/>
            <person name="Ren X."/>
            <person name="Shi Z."/>
            <person name="Wen M."/>
            <person name="Jian M."/>
            <person name="Yang H."/>
            <person name="Zhang G."/>
            <person name="Yang Z."/>
            <person name="Chen R."/>
            <person name="Liu S."/>
            <person name="Li J."/>
            <person name="Ma L."/>
            <person name="Liu H."/>
            <person name="Zhou Y."/>
            <person name="Zhao J."/>
            <person name="Fang X."/>
            <person name="Li G."/>
            <person name="Fang L."/>
            <person name="Li Y."/>
            <person name="Liu D."/>
            <person name="Zheng H."/>
            <person name="Zhang Y."/>
            <person name="Qin N."/>
            <person name="Li Z."/>
            <person name="Yang G."/>
            <person name="Yang S."/>
            <person name="Bolund L."/>
            <person name="Kristiansen K."/>
            <person name="Zheng H."/>
            <person name="Li S."/>
            <person name="Zhang X."/>
            <person name="Yang H."/>
            <person name="Wang J."/>
            <person name="Sun R."/>
            <person name="Zhang B."/>
            <person name="Jiang S."/>
            <person name="Wang J."/>
            <person name="Du Y."/>
            <person name="Li S."/>
        </authorList>
    </citation>
    <scope>NUCLEOTIDE SEQUENCE [LARGE SCALE GENOMIC DNA]</scope>
    <source>
        <strain evidence="13">cv. 9930</strain>
    </source>
</reference>
<feature type="binding site" evidence="10">
    <location>
        <position position="290"/>
    </location>
    <ligand>
        <name>Mn(2+)</name>
        <dbReference type="ChEBI" id="CHEBI:29035"/>
    </ligand>
</feature>
<feature type="binding site" evidence="9">
    <location>
        <position position="121"/>
    </location>
    <ligand>
        <name>UDP-alpha-D-glucose</name>
        <dbReference type="ChEBI" id="CHEBI:58885"/>
    </ligand>
</feature>
<keyword evidence="4 11" id="KW-0812">Transmembrane</keyword>
<dbReference type="eggNOG" id="ENOG502QZE9">
    <property type="taxonomic scope" value="Eukaryota"/>
</dbReference>
<dbReference type="SUPFAM" id="SSF53448">
    <property type="entry name" value="Nucleotide-diphospho-sugar transferases"/>
    <property type="match status" value="1"/>
</dbReference>
<dbReference type="Gene3D" id="3.90.550.10">
    <property type="entry name" value="Spore Coat Polysaccharide Biosynthesis Protein SpsA, Chain A"/>
    <property type="match status" value="1"/>
</dbReference>
<protein>
    <recommendedName>
        <fullName evidence="14">Cellulose synthase-like protein G3</fullName>
    </recommendedName>
</protein>
<keyword evidence="5 11" id="KW-1133">Transmembrane helix</keyword>
<keyword evidence="7" id="KW-0961">Cell wall biogenesis/degradation</keyword>
<reference evidence="12 13" key="2">
    <citation type="journal article" date="2009" name="PLoS ONE">
        <title>An integrated genetic and cytogenetic map of the cucumber genome.</title>
        <authorList>
            <person name="Ren Y."/>
            <person name="Zhang Z."/>
            <person name="Liu J."/>
            <person name="Staub J.E."/>
            <person name="Han Y."/>
            <person name="Cheng Z."/>
            <person name="Li X."/>
            <person name="Lu J."/>
            <person name="Miao H."/>
            <person name="Kang H."/>
            <person name="Xie B."/>
            <person name="Gu X."/>
            <person name="Wang X."/>
            <person name="Du Y."/>
            <person name="Jin W."/>
            <person name="Huang S."/>
        </authorList>
    </citation>
    <scope>NUCLEOTIDE SEQUENCE [LARGE SCALE GENOMIC DNA]</scope>
    <source>
        <strain evidence="13">cv. 9930</strain>
    </source>
</reference>
<dbReference type="KEGG" id="csv:101213697"/>
<reference evidence="12 13" key="3">
    <citation type="journal article" date="2010" name="BMC Genomics">
        <title>Transcriptome sequencing and comparative analysis of cucumber flowers with different sex types.</title>
        <authorList>
            <person name="Guo S."/>
            <person name="Zheng Y."/>
            <person name="Joung J.G."/>
            <person name="Liu S."/>
            <person name="Zhang Z."/>
            <person name="Crasta O.R."/>
            <person name="Sobral B.W."/>
            <person name="Xu Y."/>
            <person name="Huang S."/>
            <person name="Fei Z."/>
        </authorList>
    </citation>
    <scope>NUCLEOTIDE SEQUENCE [LARGE SCALE GENOMIC DNA]</scope>
    <source>
        <strain evidence="13">cv. 9930</strain>
    </source>
</reference>
<organism evidence="12 13">
    <name type="scientific">Cucumis sativus</name>
    <name type="common">Cucumber</name>
    <dbReference type="NCBI Taxonomy" id="3659"/>
    <lineage>
        <taxon>Eukaryota</taxon>
        <taxon>Viridiplantae</taxon>
        <taxon>Streptophyta</taxon>
        <taxon>Embryophyta</taxon>
        <taxon>Tracheophyta</taxon>
        <taxon>Spermatophyta</taxon>
        <taxon>Magnoliopsida</taxon>
        <taxon>eudicotyledons</taxon>
        <taxon>Gunneridae</taxon>
        <taxon>Pentapetalae</taxon>
        <taxon>rosids</taxon>
        <taxon>fabids</taxon>
        <taxon>Cucurbitales</taxon>
        <taxon>Cucurbitaceae</taxon>
        <taxon>Benincaseae</taxon>
        <taxon>Cucumis</taxon>
    </lineage>
</organism>
<evidence type="ECO:0000256" key="6">
    <source>
        <dbReference type="ARBA" id="ARBA00023136"/>
    </source>
</evidence>
<dbReference type="GO" id="GO:0016760">
    <property type="term" value="F:cellulose synthase (UDP-forming) activity"/>
    <property type="evidence" value="ECO:0007669"/>
    <property type="project" value="InterPro"/>
</dbReference>
<dbReference type="GO" id="GO:0009833">
    <property type="term" value="P:plant-type primary cell wall biogenesis"/>
    <property type="evidence" value="ECO:0000318"/>
    <property type="project" value="GO_Central"/>
</dbReference>
<feature type="active site" evidence="8">
    <location>
        <position position="151"/>
    </location>
</feature>
<accession>A0A0A0KZW9</accession>
<dbReference type="Gramene" id="KGN53426">
    <property type="protein sequence ID" value="KGN53426"/>
    <property type="gene ID" value="Csa_4G053250"/>
</dbReference>
<feature type="transmembrane region" description="Helical" evidence="11">
    <location>
        <begin position="32"/>
        <end position="50"/>
    </location>
</feature>
<feature type="transmembrane region" description="Helical" evidence="11">
    <location>
        <begin position="691"/>
        <end position="709"/>
    </location>
</feature>
<evidence type="ECO:0000256" key="5">
    <source>
        <dbReference type="ARBA" id="ARBA00022989"/>
    </source>
</evidence>
<evidence type="ECO:0000256" key="10">
    <source>
        <dbReference type="PIRSR" id="PIRSR605150-3"/>
    </source>
</evidence>
<dbReference type="AlphaFoldDB" id="A0A0A0KZW9"/>
<dbReference type="OrthoDB" id="1657735at2759"/>
<dbReference type="InterPro" id="IPR029044">
    <property type="entry name" value="Nucleotide-diphossugar_trans"/>
</dbReference>
<comment type="subcellular location">
    <subcellularLocation>
        <location evidence="1">Endomembrane system</location>
        <topology evidence="1">Multi-pass membrane protein</topology>
    </subcellularLocation>
</comment>
<feature type="transmembrane region" description="Helical" evidence="11">
    <location>
        <begin position="656"/>
        <end position="679"/>
    </location>
</feature>
<evidence type="ECO:0000313" key="12">
    <source>
        <dbReference type="EMBL" id="KGN53426.1"/>
    </source>
</evidence>
<evidence type="ECO:0000256" key="11">
    <source>
        <dbReference type="SAM" id="Phobius"/>
    </source>
</evidence>
<feature type="transmembrane region" description="Helical" evidence="11">
    <location>
        <begin position="721"/>
        <end position="752"/>
    </location>
</feature>
<keyword evidence="6 11" id="KW-0472">Membrane</keyword>
<proteinExistence type="predicted"/>
<feature type="active site" evidence="8">
    <location>
        <position position="456"/>
    </location>
</feature>
<evidence type="ECO:0000256" key="3">
    <source>
        <dbReference type="ARBA" id="ARBA00022679"/>
    </source>
</evidence>
<keyword evidence="13" id="KW-1185">Reference proteome</keyword>
<dbReference type="Pfam" id="PF03552">
    <property type="entry name" value="Cellulose_synt"/>
    <property type="match status" value="2"/>
</dbReference>
<keyword evidence="3" id="KW-0808">Transferase</keyword>
<evidence type="ECO:0000256" key="9">
    <source>
        <dbReference type="PIRSR" id="PIRSR605150-2"/>
    </source>
</evidence>
<dbReference type="GO" id="GO:0071555">
    <property type="term" value="P:cell wall organization"/>
    <property type="evidence" value="ECO:0007669"/>
    <property type="project" value="UniProtKB-KW"/>
</dbReference>
<feature type="transmembrane region" description="Helical" evidence="11">
    <location>
        <begin position="62"/>
        <end position="81"/>
    </location>
</feature>
<evidence type="ECO:0000256" key="7">
    <source>
        <dbReference type="ARBA" id="ARBA00023316"/>
    </source>
</evidence>
<feature type="transmembrane region" description="Helical" evidence="11">
    <location>
        <begin position="527"/>
        <end position="547"/>
    </location>
</feature>
<gene>
    <name evidence="12" type="ORF">Csa_4G053250</name>
</gene>
<dbReference type="Proteomes" id="UP000029981">
    <property type="component" value="Chromosome 4"/>
</dbReference>
<sequence length="753" mass="85373">MAGSTTTPPPPPPPSPLHSTYSSPFITAFNRLFAAVYSAAIFALFYHHILSILRSSSISSSLISLALLLSDFILAFLWVAGQSFRMIPVRRREFPQKLKRVAEDSDFPAVDVFICTTDPEKEPPMSVVNSVLSVMAYDYPVGKISVYISDDGGSALTLFALTAAAKFAKHWLPFCNENEVVERNPEAFFASTNDEFWNFDTEKIKEMYEEMKMKVEDVVEKGEVGDEFMDGEEDRFTFSKWTKSFTPQSHPTIIKVLLESKNDRDMMGHSLPNLIYISREKSKAFHHHFKGGALNALLRVSATMTNAPIVLNLDCDMYSNDPQTLYRALCYALDPKLKSTLSYIQFPQCFKGVSKSDIYASEMNRTFKINPSGMDGLLGPDYFGTGTFFTRRAFFGGPSSLESFGPFELSPDYVVRKPIGCQQTLDLAHEVAACDYENNTKWGSKVGIRYGSLVEDFYTGYCMHCEGWRSILCNPNRAAFYGDVPISLLDALNQIKRWAVGLLEVTFSKSCPITYGMKSMGLLMGLCYAYYSFWPLWSIPILVYAFLPQSALIYGVSIFPKGDQLVFLYTFLFFGAYGQDLVELLMSGSTFRKWWNEQRMWMIRGVSCHFYGLIEFILKSLGISSYGFEVTSKVMEEERTKRYNEEKFEFGVWTPMFIPLAMAAILNFGCLVIGFMRIFKDGWNDLDKISMFGQMFIAGFVTLNCWPIYEAMVFRNDGGKMPLSITFISIVLLLGFLSIPFLISTYLPYLLLF</sequence>
<dbReference type="GO" id="GO:0005886">
    <property type="term" value="C:plasma membrane"/>
    <property type="evidence" value="ECO:0000318"/>
    <property type="project" value="GO_Central"/>
</dbReference>
<feature type="binding site" evidence="10">
    <location>
        <position position="314"/>
    </location>
    <ligand>
        <name>Mn(2+)</name>
        <dbReference type="ChEBI" id="CHEBI:29035"/>
    </ligand>
</feature>
<dbReference type="EMBL" id="CM002925">
    <property type="protein sequence ID" value="KGN53426.1"/>
    <property type="molecule type" value="Genomic_DNA"/>
</dbReference>